<dbReference type="SUPFAM" id="SSF53098">
    <property type="entry name" value="Ribonuclease H-like"/>
    <property type="match status" value="1"/>
</dbReference>
<organism evidence="2 3">
    <name type="scientific">Macrosiphum euphorbiae</name>
    <name type="common">potato aphid</name>
    <dbReference type="NCBI Taxonomy" id="13131"/>
    <lineage>
        <taxon>Eukaryota</taxon>
        <taxon>Metazoa</taxon>
        <taxon>Ecdysozoa</taxon>
        <taxon>Arthropoda</taxon>
        <taxon>Hexapoda</taxon>
        <taxon>Insecta</taxon>
        <taxon>Pterygota</taxon>
        <taxon>Neoptera</taxon>
        <taxon>Paraneoptera</taxon>
        <taxon>Hemiptera</taxon>
        <taxon>Sternorrhyncha</taxon>
        <taxon>Aphidomorpha</taxon>
        <taxon>Aphidoidea</taxon>
        <taxon>Aphididae</taxon>
        <taxon>Macrosiphini</taxon>
        <taxon>Macrosiphum</taxon>
    </lineage>
</organism>
<evidence type="ECO:0000313" key="2">
    <source>
        <dbReference type="EMBL" id="CAI6352661.1"/>
    </source>
</evidence>
<evidence type="ECO:0000313" key="3">
    <source>
        <dbReference type="Proteomes" id="UP001160148"/>
    </source>
</evidence>
<dbReference type="InterPro" id="IPR008906">
    <property type="entry name" value="HATC_C_dom"/>
</dbReference>
<dbReference type="AlphaFoldDB" id="A0AAV0WAI8"/>
<reference evidence="2 3" key="1">
    <citation type="submission" date="2023-01" db="EMBL/GenBank/DDBJ databases">
        <authorList>
            <person name="Whitehead M."/>
        </authorList>
    </citation>
    <scope>NUCLEOTIDE SEQUENCE [LARGE SCALE GENOMIC DNA]</scope>
</reference>
<feature type="domain" description="HAT C-terminal dimerisation" evidence="1">
    <location>
        <begin position="235"/>
        <end position="288"/>
    </location>
</feature>
<dbReference type="GO" id="GO:0046983">
    <property type="term" value="F:protein dimerization activity"/>
    <property type="evidence" value="ECO:0007669"/>
    <property type="project" value="InterPro"/>
</dbReference>
<gene>
    <name evidence="2" type="ORF">MEUPH1_LOCUS8874</name>
</gene>
<accession>A0AAV0WAI8</accession>
<dbReference type="InterPro" id="IPR012337">
    <property type="entry name" value="RNaseH-like_sf"/>
</dbReference>
<dbReference type="PANTHER" id="PTHR45749:SF23">
    <property type="entry name" value="ZINC FINGER MYM-TYPE PROTEIN 1-LIKE"/>
    <property type="match status" value="1"/>
</dbReference>
<dbReference type="PANTHER" id="PTHR45749">
    <property type="match status" value="1"/>
</dbReference>
<evidence type="ECO:0000259" key="1">
    <source>
        <dbReference type="Pfam" id="PF05699"/>
    </source>
</evidence>
<sequence>MYYAGLQAKIKEANPLAKFVPCSAHSLNLVGTNAVDCCTQAVLFFDLLQNVYTFFTASTHRWKVLNASVKGLSETRWSARDNACQSLNKNWSLIINALNVINNDDTMRKHLLEMKLVEFSTRPSKETTVEYSDFKVKTYFVVLDQLRSQLEKRNEKYGNLLKNYNFFFKLTEMTSIKVRKNAEILQNEYKDDLSTLFANECVHFRSHLLSIGDEAPKTIQDMCGVLRKNDLIGMYPYIDVSLRMLLCTPVSNCLTERSFSCLKRVKTYLRSCISAERLSDLAIMNIEFDVTAKIEFDDIINEFATLQSRRKI</sequence>
<protein>
    <recommendedName>
        <fullName evidence="1">HAT C-terminal dimerisation domain-containing protein</fullName>
    </recommendedName>
</protein>
<name>A0AAV0WAI8_9HEMI</name>
<dbReference type="EMBL" id="CARXXK010000002">
    <property type="protein sequence ID" value="CAI6352661.1"/>
    <property type="molecule type" value="Genomic_DNA"/>
</dbReference>
<dbReference type="Pfam" id="PF05699">
    <property type="entry name" value="Dimer_Tnp_hAT"/>
    <property type="match status" value="1"/>
</dbReference>
<proteinExistence type="predicted"/>
<comment type="caution">
    <text evidence="2">The sequence shown here is derived from an EMBL/GenBank/DDBJ whole genome shotgun (WGS) entry which is preliminary data.</text>
</comment>
<dbReference type="Proteomes" id="UP001160148">
    <property type="component" value="Unassembled WGS sequence"/>
</dbReference>
<keyword evidence="3" id="KW-1185">Reference proteome</keyword>